<dbReference type="PROSITE" id="PS50889">
    <property type="entry name" value="S4"/>
    <property type="match status" value="1"/>
</dbReference>
<gene>
    <name evidence="4" type="ORF">ACGRVM_04940</name>
</gene>
<evidence type="ECO:0000256" key="2">
    <source>
        <dbReference type="SAM" id="MobiDB-lite"/>
    </source>
</evidence>
<dbReference type="Gene3D" id="3.10.290.10">
    <property type="entry name" value="RNA-binding S4 domain"/>
    <property type="match status" value="1"/>
</dbReference>
<organism evidence="4 5">
    <name type="scientific">Roseovarius aquimarinus</name>
    <dbReference type="NCBI Taxonomy" id="1229156"/>
    <lineage>
        <taxon>Bacteria</taxon>
        <taxon>Pseudomonadati</taxon>
        <taxon>Pseudomonadota</taxon>
        <taxon>Alphaproteobacteria</taxon>
        <taxon>Rhodobacterales</taxon>
        <taxon>Roseobacteraceae</taxon>
        <taxon>Roseovarius</taxon>
    </lineage>
</organism>
<protein>
    <submittedName>
        <fullName evidence="4">RNA-binding S4 domain-containing protein</fullName>
    </submittedName>
</protein>
<keyword evidence="1" id="KW-0694">RNA-binding</keyword>
<dbReference type="CDD" id="cd00165">
    <property type="entry name" value="S4"/>
    <property type="match status" value="1"/>
</dbReference>
<proteinExistence type="predicted"/>
<feature type="region of interest" description="Disordered" evidence="2">
    <location>
        <begin position="78"/>
        <end position="136"/>
    </location>
</feature>
<dbReference type="RefSeq" id="WP_377168098.1">
    <property type="nucleotide sequence ID" value="NZ_JBHTJC010000001.1"/>
</dbReference>
<dbReference type="SMART" id="SM00363">
    <property type="entry name" value="S4"/>
    <property type="match status" value="1"/>
</dbReference>
<evidence type="ECO:0000313" key="5">
    <source>
        <dbReference type="Proteomes" id="UP001607157"/>
    </source>
</evidence>
<feature type="domain" description="RNA-binding S4" evidence="3">
    <location>
        <begin position="15"/>
        <end position="80"/>
    </location>
</feature>
<keyword evidence="5" id="KW-1185">Reference proteome</keyword>
<dbReference type="Proteomes" id="UP001607157">
    <property type="component" value="Unassembled WGS sequence"/>
</dbReference>
<reference evidence="4 5" key="1">
    <citation type="submission" date="2024-10" db="EMBL/GenBank/DDBJ databases">
        <authorList>
            <person name="Yang X.-N."/>
        </authorList>
    </citation>
    <scope>NUCLEOTIDE SEQUENCE [LARGE SCALE GENOMIC DNA]</scope>
    <source>
        <strain evidence="4 5">CAU 1059</strain>
    </source>
</reference>
<sequence>MGESGQSDAPLAEKIRLDKWLWQARFFKTRGLAASVVRSGHVRVNGNRAGKPAQMVGPGDVLTFTQASRVRVARILAPGTRRGPAPEAQALYDDLSPLPERADETPVSPNPRYEGKGRPTKKERRKLDLNAPGALD</sequence>
<name>A0ABW7I4X6_9RHOB</name>
<evidence type="ECO:0000256" key="1">
    <source>
        <dbReference type="PROSITE-ProRule" id="PRU00182"/>
    </source>
</evidence>
<comment type="caution">
    <text evidence="4">The sequence shown here is derived from an EMBL/GenBank/DDBJ whole genome shotgun (WGS) entry which is preliminary data.</text>
</comment>
<dbReference type="InterPro" id="IPR002942">
    <property type="entry name" value="S4_RNA-bd"/>
</dbReference>
<dbReference type="Pfam" id="PF01479">
    <property type="entry name" value="S4"/>
    <property type="match status" value="1"/>
</dbReference>
<evidence type="ECO:0000313" key="4">
    <source>
        <dbReference type="EMBL" id="MFH0253224.1"/>
    </source>
</evidence>
<accession>A0ABW7I4X6</accession>
<evidence type="ECO:0000259" key="3">
    <source>
        <dbReference type="SMART" id="SM00363"/>
    </source>
</evidence>
<dbReference type="EMBL" id="JBIHMM010000001">
    <property type="protein sequence ID" value="MFH0253224.1"/>
    <property type="molecule type" value="Genomic_DNA"/>
</dbReference>
<dbReference type="SUPFAM" id="SSF55174">
    <property type="entry name" value="Alpha-L RNA-binding motif"/>
    <property type="match status" value="1"/>
</dbReference>
<dbReference type="InterPro" id="IPR036986">
    <property type="entry name" value="S4_RNA-bd_sf"/>
</dbReference>